<evidence type="ECO:0000313" key="2">
    <source>
        <dbReference type="Proteomes" id="UP000229812"/>
    </source>
</evidence>
<organism evidence="1 2">
    <name type="scientific">Caulobacter phage Lullwater</name>
    <dbReference type="NCBI Taxonomy" id="2024607"/>
    <lineage>
        <taxon>Viruses</taxon>
        <taxon>Duplodnaviria</taxon>
        <taxon>Heunggongvirae</taxon>
        <taxon>Uroviricota</taxon>
        <taxon>Caudoviricetes</taxon>
        <taxon>Autographivirales</taxon>
        <taxon>Autonotataviridae</taxon>
        <taxon>Lullwatervirus</taxon>
        <taxon>Lullwatervirus lullwater</taxon>
    </lineage>
</organism>
<gene>
    <name evidence="1" type="ORF">Lull_005</name>
</gene>
<name>A0A291LB02_9CAUD</name>
<dbReference type="Proteomes" id="UP000229812">
    <property type="component" value="Segment"/>
</dbReference>
<proteinExistence type="predicted"/>
<accession>A0A291LB02</accession>
<reference evidence="2" key="1">
    <citation type="submission" date="2017-08" db="EMBL/GenBank/DDBJ databases">
        <title>A subgroup of T7-like phages that infect Caulobacter.</title>
        <authorList>
            <person name="Nguyen D."/>
            <person name="Ely B."/>
        </authorList>
    </citation>
    <scope>NUCLEOTIDE SEQUENCE [LARGE SCALE GENOMIC DNA]</scope>
</reference>
<sequence>MDCIRVKFAYRDGSSQVYAPPHAKDKSPKANADRAFLKRKMKQRLGI</sequence>
<evidence type="ECO:0000313" key="1">
    <source>
        <dbReference type="EMBL" id="ATI16312.1"/>
    </source>
</evidence>
<protein>
    <submittedName>
        <fullName evidence="1">Uncharacterized protein</fullName>
    </submittedName>
</protein>
<dbReference type="EMBL" id="MF621978">
    <property type="protein sequence ID" value="ATI16312.1"/>
    <property type="molecule type" value="Genomic_DNA"/>
</dbReference>
<keyword evidence="2" id="KW-1185">Reference proteome</keyword>